<dbReference type="CDD" id="cd07185">
    <property type="entry name" value="OmpA_C-like"/>
    <property type="match status" value="1"/>
</dbReference>
<name>A4BPA6_9GAMM</name>
<dbReference type="GO" id="GO:0016020">
    <property type="term" value="C:membrane"/>
    <property type="evidence" value="ECO:0007669"/>
    <property type="project" value="UniProtKB-UniRule"/>
</dbReference>
<dbReference type="eggNOG" id="COG1360">
    <property type="taxonomic scope" value="Bacteria"/>
</dbReference>
<evidence type="ECO:0000313" key="6">
    <source>
        <dbReference type="Proteomes" id="UP000003374"/>
    </source>
</evidence>
<dbReference type="Proteomes" id="UP000003374">
    <property type="component" value="Unassembled WGS sequence"/>
</dbReference>
<comment type="caution">
    <text evidence="5">The sequence shown here is derived from an EMBL/GenBank/DDBJ whole genome shotgun (WGS) entry which is preliminary data.</text>
</comment>
<keyword evidence="2" id="KW-0175">Coiled coil</keyword>
<sequence length="439" mass="49616">MFEAQRRGRYSLNIWPGFVDSLATILLVFVFVLLLFVVGQSYLSQVLTGQSQALEQLHAQVDQLAQTLSLEREHKAQVEAKLSRVYQQLHATLAERAQLRSDLQLSQIKVHQLQADIAQANERVNVSQRQLKLRLSEIASLQADIDTLRKVRETLEAKVGELVSHLEHSRGQLSAARDRTKALEALLAEAQERTQLAQKTLQHRDIRIQDLVAQIEERQEALAHQHRLSAAADAKLGALRRQLQALQEQISALAAALHSSKQTVVSQKVQLRRLGEQLNVALVKKVKELSYYRSEFFGRLRQVLGDVPEIRVVGDRFMFQSELFFPSGSAQIAAPGKDKLDRLATVLEEVSRRIPGDVDWVLQVDGHTDRRPIHTPRFPSNWELSTARALSIVHYLVTRGVPPNRLAAAGYGQYDPIDSRDSPQALARNRRIELRLTSR</sequence>
<feature type="coiled-coil region" evidence="2">
    <location>
        <begin position="229"/>
        <end position="263"/>
    </location>
</feature>
<feature type="domain" description="OmpA-like" evidence="4">
    <location>
        <begin position="313"/>
        <end position="439"/>
    </location>
</feature>
<dbReference type="OrthoDB" id="9815217at2"/>
<evidence type="ECO:0000313" key="5">
    <source>
        <dbReference type="EMBL" id="EAR22407.1"/>
    </source>
</evidence>
<dbReference type="SUPFAM" id="SSF57997">
    <property type="entry name" value="Tropomyosin"/>
    <property type="match status" value="1"/>
</dbReference>
<dbReference type="STRING" id="314278.NB231_11744"/>
<feature type="transmembrane region" description="Helical" evidence="3">
    <location>
        <begin position="12"/>
        <end position="38"/>
    </location>
</feature>
<dbReference type="PANTHER" id="PTHR30329:SF21">
    <property type="entry name" value="LIPOPROTEIN YIAD-RELATED"/>
    <property type="match status" value="1"/>
</dbReference>
<dbReference type="InterPro" id="IPR050330">
    <property type="entry name" value="Bact_OuterMem_StrucFunc"/>
</dbReference>
<dbReference type="RefSeq" id="WP_005002734.1">
    <property type="nucleotide sequence ID" value="NZ_CH672427.1"/>
</dbReference>
<keyword evidence="1 3" id="KW-0472">Membrane</keyword>
<dbReference type="Gene3D" id="1.10.287.1490">
    <property type="match status" value="1"/>
</dbReference>
<dbReference type="Pfam" id="PF00691">
    <property type="entry name" value="OmpA"/>
    <property type="match status" value="1"/>
</dbReference>
<organism evidence="5 6">
    <name type="scientific">Nitrococcus mobilis Nb-231</name>
    <dbReference type="NCBI Taxonomy" id="314278"/>
    <lineage>
        <taxon>Bacteria</taxon>
        <taxon>Pseudomonadati</taxon>
        <taxon>Pseudomonadota</taxon>
        <taxon>Gammaproteobacteria</taxon>
        <taxon>Chromatiales</taxon>
        <taxon>Ectothiorhodospiraceae</taxon>
        <taxon>Nitrococcus</taxon>
    </lineage>
</organism>
<dbReference type="InterPro" id="IPR036737">
    <property type="entry name" value="OmpA-like_sf"/>
</dbReference>
<dbReference type="PANTHER" id="PTHR30329">
    <property type="entry name" value="STATOR ELEMENT OF FLAGELLAR MOTOR COMPLEX"/>
    <property type="match status" value="1"/>
</dbReference>
<dbReference type="SUPFAM" id="SSF103088">
    <property type="entry name" value="OmpA-like"/>
    <property type="match status" value="1"/>
</dbReference>
<dbReference type="InterPro" id="IPR006665">
    <property type="entry name" value="OmpA-like"/>
</dbReference>
<evidence type="ECO:0000259" key="4">
    <source>
        <dbReference type="PROSITE" id="PS51123"/>
    </source>
</evidence>
<protein>
    <submittedName>
        <fullName evidence="5">OmpA/MotB</fullName>
    </submittedName>
</protein>
<proteinExistence type="predicted"/>
<reference evidence="5 6" key="1">
    <citation type="submission" date="2006-02" db="EMBL/GenBank/DDBJ databases">
        <authorList>
            <person name="Waterbury J."/>
            <person name="Ferriera S."/>
            <person name="Johnson J."/>
            <person name="Kravitz S."/>
            <person name="Halpern A."/>
            <person name="Remington K."/>
            <person name="Beeson K."/>
            <person name="Tran B."/>
            <person name="Rogers Y.-H."/>
            <person name="Friedman R."/>
            <person name="Venter J.C."/>
        </authorList>
    </citation>
    <scope>NUCLEOTIDE SEQUENCE [LARGE SCALE GENOMIC DNA]</scope>
    <source>
        <strain evidence="5 6">Nb-231</strain>
    </source>
</reference>
<dbReference type="EMBL" id="AAOF01000003">
    <property type="protein sequence ID" value="EAR22407.1"/>
    <property type="molecule type" value="Genomic_DNA"/>
</dbReference>
<evidence type="ECO:0000256" key="3">
    <source>
        <dbReference type="SAM" id="Phobius"/>
    </source>
</evidence>
<keyword evidence="3" id="KW-0812">Transmembrane</keyword>
<accession>A4BPA6</accession>
<evidence type="ECO:0000256" key="2">
    <source>
        <dbReference type="SAM" id="Coils"/>
    </source>
</evidence>
<keyword evidence="6" id="KW-1185">Reference proteome</keyword>
<dbReference type="AlphaFoldDB" id="A4BPA6"/>
<dbReference type="HOGENOM" id="CLU_016890_14_3_6"/>
<feature type="coiled-coil region" evidence="2">
    <location>
        <begin position="103"/>
        <end position="200"/>
    </location>
</feature>
<gene>
    <name evidence="5" type="ORF">NB231_11744</name>
</gene>
<keyword evidence="3" id="KW-1133">Transmembrane helix</keyword>
<evidence type="ECO:0000256" key="1">
    <source>
        <dbReference type="PROSITE-ProRule" id="PRU00473"/>
    </source>
</evidence>
<dbReference type="Gene3D" id="3.30.1330.60">
    <property type="entry name" value="OmpA-like domain"/>
    <property type="match status" value="1"/>
</dbReference>
<dbReference type="NCBIfam" id="NF006543">
    <property type="entry name" value="PRK09039.1-2"/>
    <property type="match status" value="1"/>
</dbReference>
<dbReference type="PROSITE" id="PS51123">
    <property type="entry name" value="OMPA_2"/>
    <property type="match status" value="1"/>
</dbReference>